<evidence type="ECO:0000313" key="2">
    <source>
        <dbReference type="EMBL" id="KAB1156815.1"/>
    </source>
</evidence>
<reference evidence="2 3" key="1">
    <citation type="submission" date="2019-09" db="EMBL/GenBank/DDBJ databases">
        <title>Flavobacterium sp. nov., isolated from glacier ice.</title>
        <authorList>
            <person name="Liu Q."/>
        </authorList>
    </citation>
    <scope>NUCLEOTIDE SEQUENCE [LARGE SCALE GENOMIC DNA]</scope>
    <source>
        <strain evidence="2 3">NBRC 112527</strain>
    </source>
</reference>
<evidence type="ECO:0000259" key="1">
    <source>
        <dbReference type="Pfam" id="PF01370"/>
    </source>
</evidence>
<comment type="caution">
    <text evidence="2">The sequence shown here is derived from an EMBL/GenBank/DDBJ whole genome shotgun (WGS) entry which is preliminary data.</text>
</comment>
<dbReference type="EMBL" id="WAEM01000002">
    <property type="protein sequence ID" value="KAB1156815.1"/>
    <property type="molecule type" value="Genomic_DNA"/>
</dbReference>
<dbReference type="PANTHER" id="PTHR48079:SF6">
    <property type="entry name" value="NAD(P)-BINDING DOMAIN-CONTAINING PROTEIN-RELATED"/>
    <property type="match status" value="1"/>
</dbReference>
<dbReference type="PANTHER" id="PTHR48079">
    <property type="entry name" value="PROTEIN YEEZ"/>
    <property type="match status" value="1"/>
</dbReference>
<dbReference type="RefSeq" id="WP_151106809.1">
    <property type="nucleotide sequence ID" value="NZ_WAEM01000002.1"/>
</dbReference>
<sequence>MVLITGATGLVGSHLAIHLLENNEKVRAIYRTSTSIEKTKSLFALYKKEFLFEKMEWIQADITDIPSLEIAFIDVEYVYHCAALISFDPKDEKQLRKINIEGTANIVNFCSAYAIKKLCYVSSIAALGDLKENETTITEETEWNPEKSHSDYAISKYGAEIEVWRGYQEGLPIVIVSPGVILGPGFWNTGSGQIFSKVKKGLLLYTKGITGFVTVNDVVKIMTQLMKSDISGERYVAIAANISFETILNTISKALKVKPPRIYAKPWITEIIWRIDWITSTFFNRKRRLSKDMAHSLHSENCISNEKVKRDLEFAFQNVEVYCNEMIAFSK</sequence>
<dbReference type="SUPFAM" id="SSF51735">
    <property type="entry name" value="NAD(P)-binding Rossmann-fold domains"/>
    <property type="match status" value="1"/>
</dbReference>
<name>A0A7J5AGZ9_9FLAO</name>
<feature type="domain" description="NAD-dependent epimerase/dehydratase" evidence="1">
    <location>
        <begin position="2"/>
        <end position="235"/>
    </location>
</feature>
<gene>
    <name evidence="2" type="ORF">F6464_05545</name>
</gene>
<dbReference type="Proteomes" id="UP000490922">
    <property type="component" value="Unassembled WGS sequence"/>
</dbReference>
<dbReference type="Pfam" id="PF01370">
    <property type="entry name" value="Epimerase"/>
    <property type="match status" value="1"/>
</dbReference>
<dbReference type="GO" id="GO:0005737">
    <property type="term" value="C:cytoplasm"/>
    <property type="evidence" value="ECO:0007669"/>
    <property type="project" value="TreeGrafter"/>
</dbReference>
<evidence type="ECO:0000313" key="3">
    <source>
        <dbReference type="Proteomes" id="UP000490922"/>
    </source>
</evidence>
<dbReference type="Gene3D" id="3.40.50.720">
    <property type="entry name" value="NAD(P)-binding Rossmann-like Domain"/>
    <property type="match status" value="1"/>
</dbReference>
<dbReference type="AlphaFoldDB" id="A0A7J5AGZ9"/>
<dbReference type="GO" id="GO:0004029">
    <property type="term" value="F:aldehyde dehydrogenase (NAD+) activity"/>
    <property type="evidence" value="ECO:0007669"/>
    <property type="project" value="TreeGrafter"/>
</dbReference>
<protein>
    <submittedName>
        <fullName evidence="2">NAD-dependent epimerase/dehydratase family protein</fullName>
    </submittedName>
</protein>
<accession>A0A7J5AGZ9</accession>
<dbReference type="OrthoDB" id="596910at2"/>
<dbReference type="InterPro" id="IPR036291">
    <property type="entry name" value="NAD(P)-bd_dom_sf"/>
</dbReference>
<dbReference type="InterPro" id="IPR001509">
    <property type="entry name" value="Epimerase_deHydtase"/>
</dbReference>
<keyword evidence="3" id="KW-1185">Reference proteome</keyword>
<proteinExistence type="predicted"/>
<dbReference type="InterPro" id="IPR051783">
    <property type="entry name" value="NAD(P)-dependent_oxidoreduct"/>
</dbReference>
<organism evidence="2 3">
    <name type="scientific">Flavobacterium luteum</name>
    <dbReference type="NCBI Taxonomy" id="2026654"/>
    <lineage>
        <taxon>Bacteria</taxon>
        <taxon>Pseudomonadati</taxon>
        <taxon>Bacteroidota</taxon>
        <taxon>Flavobacteriia</taxon>
        <taxon>Flavobacteriales</taxon>
        <taxon>Flavobacteriaceae</taxon>
        <taxon>Flavobacterium</taxon>
    </lineage>
</organism>